<dbReference type="EMBL" id="FQ790245">
    <property type="protein sequence ID" value="CCD42248.1"/>
    <property type="molecule type" value="Genomic_DNA"/>
</dbReference>
<evidence type="ECO:0000313" key="2">
    <source>
        <dbReference type="Proteomes" id="UP000008177"/>
    </source>
</evidence>
<dbReference type="AlphaFoldDB" id="G2XMZ2"/>
<dbReference type="Proteomes" id="UP000008177">
    <property type="component" value="Unplaced contigs"/>
</dbReference>
<organism evidence="1 2">
    <name type="scientific">Botryotinia fuckeliana (strain T4)</name>
    <name type="common">Noble rot fungus</name>
    <name type="synonym">Botrytis cinerea</name>
    <dbReference type="NCBI Taxonomy" id="999810"/>
    <lineage>
        <taxon>Eukaryota</taxon>
        <taxon>Fungi</taxon>
        <taxon>Dikarya</taxon>
        <taxon>Ascomycota</taxon>
        <taxon>Pezizomycotina</taxon>
        <taxon>Leotiomycetes</taxon>
        <taxon>Helotiales</taxon>
        <taxon>Sclerotiniaceae</taxon>
        <taxon>Botrytis</taxon>
    </lineage>
</organism>
<reference evidence="2" key="1">
    <citation type="journal article" date="2011" name="PLoS Genet.">
        <title>Genomic analysis of the necrotrophic fungal pathogens Sclerotinia sclerotiorum and Botrytis cinerea.</title>
        <authorList>
            <person name="Amselem J."/>
            <person name="Cuomo C.A."/>
            <person name="van Kan J.A."/>
            <person name="Viaud M."/>
            <person name="Benito E.P."/>
            <person name="Couloux A."/>
            <person name="Coutinho P.M."/>
            <person name="de Vries R.P."/>
            <person name="Dyer P.S."/>
            <person name="Fillinger S."/>
            <person name="Fournier E."/>
            <person name="Gout L."/>
            <person name="Hahn M."/>
            <person name="Kohn L."/>
            <person name="Lapalu N."/>
            <person name="Plummer K.M."/>
            <person name="Pradier J.M."/>
            <person name="Quevillon E."/>
            <person name="Sharon A."/>
            <person name="Simon A."/>
            <person name="ten Have A."/>
            <person name="Tudzynski B."/>
            <person name="Tudzynski P."/>
            <person name="Wincker P."/>
            <person name="Andrew M."/>
            <person name="Anthouard V."/>
            <person name="Beever R.E."/>
            <person name="Beffa R."/>
            <person name="Benoit I."/>
            <person name="Bouzid O."/>
            <person name="Brault B."/>
            <person name="Chen Z."/>
            <person name="Choquer M."/>
            <person name="Collemare J."/>
            <person name="Cotton P."/>
            <person name="Danchin E.G."/>
            <person name="Da Silva C."/>
            <person name="Gautier A."/>
            <person name="Giraud C."/>
            <person name="Giraud T."/>
            <person name="Gonzalez C."/>
            <person name="Grossetete S."/>
            <person name="Guldener U."/>
            <person name="Henrissat B."/>
            <person name="Howlett B.J."/>
            <person name="Kodira C."/>
            <person name="Kretschmer M."/>
            <person name="Lappartient A."/>
            <person name="Leroch M."/>
            <person name="Levis C."/>
            <person name="Mauceli E."/>
            <person name="Neuveglise C."/>
            <person name="Oeser B."/>
            <person name="Pearson M."/>
            <person name="Poulain J."/>
            <person name="Poussereau N."/>
            <person name="Quesneville H."/>
            <person name="Rascle C."/>
            <person name="Schumacher J."/>
            <person name="Segurens B."/>
            <person name="Sexton A."/>
            <person name="Silva E."/>
            <person name="Sirven C."/>
            <person name="Soanes D.M."/>
            <person name="Talbot N.J."/>
            <person name="Templeton M."/>
            <person name="Yandava C."/>
            <person name="Yarden O."/>
            <person name="Zeng Q."/>
            <person name="Rollins J.A."/>
            <person name="Lebrun M.H."/>
            <person name="Dickman M."/>
        </authorList>
    </citation>
    <scope>NUCLEOTIDE SEQUENCE [LARGE SCALE GENOMIC DNA]</scope>
    <source>
        <strain evidence="2">T4</strain>
    </source>
</reference>
<proteinExistence type="predicted"/>
<dbReference type="HOGENOM" id="CLU_1555018_0_0_1"/>
<evidence type="ECO:0000313" key="1">
    <source>
        <dbReference type="EMBL" id="CCD42248.1"/>
    </source>
</evidence>
<accession>G2XMZ2</accession>
<sequence>MSLYYCYISLHVLQSSLFHDLISANCNEGSKVPNIAKTTSKYWKYTDYSRSYQWNCTCVLRLSASSQDDNKPNDEVAPVPQMSHLKHDIQLSGSSSLTEYNIVISTNFVPPIANILKPTVNRPRMLVATSRVISITAKTAQFLLTLVLYATAKLLAPAFKSSFRSWYPYMVL</sequence>
<name>G2XMZ2_BOTF4</name>
<protein>
    <submittedName>
        <fullName evidence="1">Uncharacterized protein</fullName>
    </submittedName>
</protein>
<dbReference type="InParanoid" id="G2XMZ2"/>
<gene>
    <name evidence="1" type="ORF">BofuT4_P013760.1</name>
</gene>